<dbReference type="Pfam" id="PF00612">
    <property type="entry name" value="IQ"/>
    <property type="match status" value="2"/>
</dbReference>
<dbReference type="SMART" id="SM00015">
    <property type="entry name" value="IQ"/>
    <property type="match status" value="2"/>
</dbReference>
<gene>
    <name evidence="2" type="ORF">SCF082_LOCUS27475</name>
    <name evidence="3" type="ORF">SCF082_LOCUS27495</name>
</gene>
<feature type="region of interest" description="Disordered" evidence="1">
    <location>
        <begin position="1"/>
        <end position="34"/>
    </location>
</feature>
<feature type="compositionally biased region" description="Low complexity" evidence="1">
    <location>
        <begin position="7"/>
        <end position="31"/>
    </location>
</feature>
<organism evidence="2 4">
    <name type="scientific">Durusdinium trenchii</name>
    <dbReference type="NCBI Taxonomy" id="1381693"/>
    <lineage>
        <taxon>Eukaryota</taxon>
        <taxon>Sar</taxon>
        <taxon>Alveolata</taxon>
        <taxon>Dinophyceae</taxon>
        <taxon>Suessiales</taxon>
        <taxon>Symbiodiniaceae</taxon>
        <taxon>Durusdinium</taxon>
    </lineage>
</organism>
<name>A0ABP0MHM7_9DINO</name>
<evidence type="ECO:0000313" key="4">
    <source>
        <dbReference type="Proteomes" id="UP001642464"/>
    </source>
</evidence>
<dbReference type="Gene3D" id="1.20.5.190">
    <property type="match status" value="1"/>
</dbReference>
<evidence type="ECO:0000256" key="1">
    <source>
        <dbReference type="SAM" id="MobiDB-lite"/>
    </source>
</evidence>
<keyword evidence="4" id="KW-1185">Reference proteome</keyword>
<reference evidence="2 4" key="1">
    <citation type="submission" date="2024-02" db="EMBL/GenBank/DDBJ databases">
        <authorList>
            <person name="Chen Y."/>
            <person name="Shah S."/>
            <person name="Dougan E. K."/>
            <person name="Thang M."/>
            <person name="Chan C."/>
        </authorList>
    </citation>
    <scope>NUCLEOTIDE SEQUENCE [LARGE SCALE GENOMIC DNA]</scope>
</reference>
<dbReference type="InterPro" id="IPR000048">
    <property type="entry name" value="IQ_motif_EF-hand-BS"/>
</dbReference>
<dbReference type="EMBL" id="CAXAMM010021269">
    <property type="protein sequence ID" value="CAK9049644.1"/>
    <property type="molecule type" value="Genomic_DNA"/>
</dbReference>
<proteinExistence type="predicted"/>
<dbReference type="PROSITE" id="PS50096">
    <property type="entry name" value="IQ"/>
    <property type="match status" value="2"/>
</dbReference>
<dbReference type="CDD" id="cd23767">
    <property type="entry name" value="IQCD"/>
    <property type="match status" value="1"/>
</dbReference>
<accession>A0ABP0MHM7</accession>
<evidence type="ECO:0000313" key="2">
    <source>
        <dbReference type="EMBL" id="CAK9049599.1"/>
    </source>
</evidence>
<protein>
    <submittedName>
        <fullName evidence="2">Mitochondrial</fullName>
    </submittedName>
</protein>
<dbReference type="Proteomes" id="UP001642464">
    <property type="component" value="Unassembled WGS sequence"/>
</dbReference>
<comment type="caution">
    <text evidence="2">The sequence shown here is derived from an EMBL/GenBank/DDBJ whole genome shotgun (WGS) entry which is preliminary data.</text>
</comment>
<feature type="region of interest" description="Disordered" evidence="1">
    <location>
        <begin position="150"/>
        <end position="178"/>
    </location>
</feature>
<evidence type="ECO:0000313" key="3">
    <source>
        <dbReference type="EMBL" id="CAK9049644.1"/>
    </source>
</evidence>
<sequence length="227" mass="25171">MPPLPPLVMSSPHGLGTPRSSRCTRPRTPTCNSDAAFSRSARHIVTPQVGLNAMVSALGNLKAPWEVSATQKFTPRQSHPPEPHRPFSVGRSRAQNMLNMALATKDDKAKVRRLDQALETPCVRYERAATPRLFQVSHEAQQVRRHLAKENAWAEKTTTSGPPKKAAPTPEEIQKEEEQAALRIQSLYRGGKDREAVKKMAQQEAEAATKIQSVFRGQAARRELKTA</sequence>
<dbReference type="EMBL" id="CAXAMM010021236">
    <property type="protein sequence ID" value="CAK9049599.1"/>
    <property type="molecule type" value="Genomic_DNA"/>
</dbReference>